<dbReference type="AlphaFoldDB" id="A0A2T4JN57"/>
<keyword evidence="13" id="KW-1185">Reference proteome</keyword>
<evidence type="ECO:0000256" key="2">
    <source>
        <dbReference type="ARBA" id="ARBA00022617"/>
    </source>
</evidence>
<keyword evidence="7 9" id="KW-0408">Iron</keyword>
<comment type="caution">
    <text evidence="12">The sequence shown here is derived from an EMBL/GenBank/DDBJ whole genome shotgun (WGS) entry which is preliminary data.</text>
</comment>
<dbReference type="PIRSF" id="PIRSF000294">
    <property type="entry name" value="Cytochrome-c_peroxidase"/>
    <property type="match status" value="1"/>
</dbReference>
<feature type="binding site" description="covalent" evidence="8">
    <location>
        <position position="77"/>
    </location>
    <ligand>
        <name>heme c</name>
        <dbReference type="ChEBI" id="CHEBI:61717"/>
        <label>1</label>
    </ligand>
</feature>
<comment type="subcellular location">
    <subcellularLocation>
        <location evidence="1">Periplasm</location>
    </subcellularLocation>
</comment>
<evidence type="ECO:0000256" key="5">
    <source>
        <dbReference type="ARBA" id="ARBA00022764"/>
    </source>
</evidence>
<dbReference type="InterPro" id="IPR036909">
    <property type="entry name" value="Cyt_c-like_dom_sf"/>
</dbReference>
<keyword evidence="3 9" id="KW-0479">Metal-binding</keyword>
<evidence type="ECO:0000259" key="11">
    <source>
        <dbReference type="PROSITE" id="PS51007"/>
    </source>
</evidence>
<feature type="chain" id="PRO_5015492449" evidence="10">
    <location>
        <begin position="22"/>
        <end position="347"/>
    </location>
</feature>
<keyword evidence="12" id="KW-0575">Peroxidase</keyword>
<dbReference type="GO" id="GO:0042597">
    <property type="term" value="C:periplasmic space"/>
    <property type="evidence" value="ECO:0007669"/>
    <property type="project" value="UniProtKB-SubCell"/>
</dbReference>
<evidence type="ECO:0000256" key="7">
    <source>
        <dbReference type="ARBA" id="ARBA00023004"/>
    </source>
</evidence>
<evidence type="ECO:0000313" key="13">
    <source>
        <dbReference type="Proteomes" id="UP000241899"/>
    </source>
</evidence>
<evidence type="ECO:0000256" key="1">
    <source>
        <dbReference type="ARBA" id="ARBA00004418"/>
    </source>
</evidence>
<dbReference type="Proteomes" id="UP000241899">
    <property type="component" value="Unassembled WGS sequence"/>
</dbReference>
<comment type="PTM">
    <text evidence="8">Binds 2 heme groups per subunit.</text>
</comment>
<evidence type="ECO:0000256" key="8">
    <source>
        <dbReference type="PIRSR" id="PIRSR000294-1"/>
    </source>
</evidence>
<dbReference type="GO" id="GO:0046872">
    <property type="term" value="F:metal ion binding"/>
    <property type="evidence" value="ECO:0007669"/>
    <property type="project" value="UniProtKB-KW"/>
</dbReference>
<feature type="binding site" description="covalent" evidence="8">
    <location>
        <position position="74"/>
    </location>
    <ligand>
        <name>heme c</name>
        <dbReference type="ChEBI" id="CHEBI:61717"/>
        <label>1</label>
    </ligand>
</feature>
<protein>
    <submittedName>
        <fullName evidence="12">Cytochrome C peroxidase</fullName>
    </submittedName>
</protein>
<feature type="domain" description="Cytochrome c" evidence="11">
    <location>
        <begin position="206"/>
        <end position="323"/>
    </location>
</feature>
<dbReference type="PANTHER" id="PTHR30600">
    <property type="entry name" value="CYTOCHROME C PEROXIDASE-RELATED"/>
    <property type="match status" value="1"/>
</dbReference>
<dbReference type="InterPro" id="IPR026259">
    <property type="entry name" value="MauG/Cytc_peroxidase"/>
</dbReference>
<evidence type="ECO:0000256" key="6">
    <source>
        <dbReference type="ARBA" id="ARBA00023002"/>
    </source>
</evidence>
<dbReference type="InterPro" id="IPR009056">
    <property type="entry name" value="Cyt_c-like_dom"/>
</dbReference>
<feature type="binding site" description="axial binding residue" evidence="9">
    <location>
        <position position="94"/>
    </location>
    <ligand>
        <name>heme c</name>
        <dbReference type="ChEBI" id="CHEBI:61717"/>
        <label>1</label>
    </ligand>
    <ligandPart>
        <name>Fe</name>
        <dbReference type="ChEBI" id="CHEBI:18248"/>
    </ligandPart>
</feature>
<dbReference type="GO" id="GO:0004130">
    <property type="term" value="F:cytochrome-c peroxidase activity"/>
    <property type="evidence" value="ECO:0007669"/>
    <property type="project" value="TreeGrafter"/>
</dbReference>
<gene>
    <name evidence="12" type="ORF">C5F46_00690</name>
</gene>
<name>A0A2T4JN57_9RHOB</name>
<feature type="binding site" description="covalent" evidence="8">
    <location>
        <position position="223"/>
    </location>
    <ligand>
        <name>heme c</name>
        <dbReference type="ChEBI" id="CHEBI:61717"/>
        <label>2</label>
    </ligand>
</feature>
<evidence type="ECO:0000256" key="9">
    <source>
        <dbReference type="PIRSR" id="PIRSR000294-2"/>
    </source>
</evidence>
<feature type="binding site" description="axial binding residue" evidence="9">
    <location>
        <position position="78"/>
    </location>
    <ligand>
        <name>heme c</name>
        <dbReference type="ChEBI" id="CHEBI:61717"/>
        <label>1</label>
    </ligand>
    <ligandPart>
        <name>Fe</name>
        <dbReference type="ChEBI" id="CHEBI:18248"/>
    </ligandPart>
</feature>
<feature type="binding site" description="covalent" evidence="8">
    <location>
        <position position="220"/>
    </location>
    <ligand>
        <name>heme c</name>
        <dbReference type="ChEBI" id="CHEBI:61717"/>
        <label>2</label>
    </ligand>
</feature>
<dbReference type="EMBL" id="PZKF01000001">
    <property type="protein sequence ID" value="PTE19301.1"/>
    <property type="molecule type" value="Genomic_DNA"/>
</dbReference>
<dbReference type="FunFam" id="1.10.760.10:FF:000020">
    <property type="entry name" value="Cytochrome c peroxidase"/>
    <property type="match status" value="1"/>
</dbReference>
<organism evidence="12 13">
    <name type="scientific">Phaeovulum veldkampii DSM 11550</name>
    <dbReference type="NCBI Taxonomy" id="1185920"/>
    <lineage>
        <taxon>Bacteria</taxon>
        <taxon>Pseudomonadati</taxon>
        <taxon>Pseudomonadota</taxon>
        <taxon>Alphaproteobacteria</taxon>
        <taxon>Rhodobacterales</taxon>
        <taxon>Paracoccaceae</taxon>
        <taxon>Phaeovulum</taxon>
    </lineage>
</organism>
<dbReference type="PROSITE" id="PS51007">
    <property type="entry name" value="CYTC"/>
    <property type="match status" value="2"/>
</dbReference>
<feature type="domain" description="Cytochrome c" evidence="11">
    <location>
        <begin position="52"/>
        <end position="160"/>
    </location>
</feature>
<keyword evidence="4 10" id="KW-0732">Signal</keyword>
<dbReference type="PANTHER" id="PTHR30600:SF7">
    <property type="entry name" value="CYTOCHROME C PEROXIDASE-RELATED"/>
    <property type="match status" value="1"/>
</dbReference>
<dbReference type="SUPFAM" id="SSF46626">
    <property type="entry name" value="Cytochrome c"/>
    <property type="match status" value="2"/>
</dbReference>
<evidence type="ECO:0000313" key="12">
    <source>
        <dbReference type="EMBL" id="PTE19301.1"/>
    </source>
</evidence>
<dbReference type="Gene3D" id="1.10.760.10">
    <property type="entry name" value="Cytochrome c-like domain"/>
    <property type="match status" value="2"/>
</dbReference>
<dbReference type="OrthoDB" id="9805202at2"/>
<reference evidence="12 13" key="1">
    <citation type="submission" date="2018-03" db="EMBL/GenBank/DDBJ databases">
        <title>Rhodobacter veldkampii.</title>
        <authorList>
            <person name="Meyer T.E."/>
            <person name="Miller S."/>
            <person name="Lodha T."/>
            <person name="Gandham S."/>
            <person name="Chintalapati S."/>
            <person name="Chintalapati V.R."/>
        </authorList>
    </citation>
    <scope>NUCLEOTIDE SEQUENCE [LARGE SCALE GENOMIC DNA]</scope>
    <source>
        <strain evidence="12 13">DSM 11550</strain>
    </source>
</reference>
<keyword evidence="2 8" id="KW-0349">Heme</keyword>
<dbReference type="GO" id="GO:0020037">
    <property type="term" value="F:heme binding"/>
    <property type="evidence" value="ECO:0007669"/>
    <property type="project" value="InterPro"/>
</dbReference>
<feature type="binding site" description="axial binding residue" evidence="9">
    <location>
        <position position="224"/>
    </location>
    <ligand>
        <name>heme c</name>
        <dbReference type="ChEBI" id="CHEBI:61717"/>
        <label>2</label>
    </ligand>
    <ligandPart>
        <name>Fe</name>
        <dbReference type="ChEBI" id="CHEBI:18248"/>
    </ligandPart>
</feature>
<evidence type="ECO:0000256" key="3">
    <source>
        <dbReference type="ARBA" id="ARBA00022723"/>
    </source>
</evidence>
<dbReference type="GO" id="GO:0009055">
    <property type="term" value="F:electron transfer activity"/>
    <property type="evidence" value="ECO:0007669"/>
    <property type="project" value="InterPro"/>
</dbReference>
<dbReference type="InterPro" id="IPR004852">
    <property type="entry name" value="Di-haem_cyt_c_peroxidsae"/>
</dbReference>
<evidence type="ECO:0000256" key="4">
    <source>
        <dbReference type="ARBA" id="ARBA00022729"/>
    </source>
</evidence>
<proteinExistence type="predicted"/>
<keyword evidence="6" id="KW-0560">Oxidoreductase</keyword>
<sequence length="347" mass="37202">MKRYFASTLAIAVALGAPAFADDAALREAARDIFEAIPMQPPVPEGNMLTRDRIDLGAMLFFDPRMSKSGLFSCQSCHNVGIGGVDGLETSVGHGWQAGPRNAPTMLNAIFNIAQFWDGRADTLADQAKGPVQAGVEMNNTPENVEATLASMPGYVEAFKAAFPGEADPITFDNFATAIEAFEATLITPNSRFDQFLMGQDGAINEQEKRGLALFMDTGCASCHSGINLGGNGYYPFGVVEKPGAEILPEGDKGRFTVTETAGEEYVFRAAPLRNIAITAPYFHTGKVWDLTEAVSIMANSQLGAELTDDQVNDMVAFLTTLTGEQPKVEHPLLPVRTSSTPRPAPM</sequence>
<feature type="signal peptide" evidence="10">
    <location>
        <begin position="1"/>
        <end position="21"/>
    </location>
</feature>
<dbReference type="InterPro" id="IPR051395">
    <property type="entry name" value="Cytochrome_c_Peroxidase/MauG"/>
</dbReference>
<evidence type="ECO:0000256" key="10">
    <source>
        <dbReference type="SAM" id="SignalP"/>
    </source>
</evidence>
<comment type="cofactor">
    <cofactor evidence="8">
        <name>heme</name>
        <dbReference type="ChEBI" id="CHEBI:30413"/>
    </cofactor>
    <text evidence="8">Binds 2 heme groups.</text>
</comment>
<dbReference type="Pfam" id="PF00034">
    <property type="entry name" value="Cytochrom_C"/>
    <property type="match status" value="1"/>
</dbReference>
<accession>A0A2T4JN57</accession>
<keyword evidence="5" id="KW-0574">Periplasm</keyword>
<dbReference type="Pfam" id="PF03150">
    <property type="entry name" value="CCP_MauG"/>
    <property type="match status" value="1"/>
</dbReference>
<dbReference type="RefSeq" id="WP_107323431.1">
    <property type="nucleotide sequence ID" value="NZ_NHSP01000004.1"/>
</dbReference>
<feature type="binding site" description="axial binding residue" evidence="9">
    <location>
        <position position="298"/>
    </location>
    <ligand>
        <name>heme c</name>
        <dbReference type="ChEBI" id="CHEBI:61717"/>
        <label>2</label>
    </ligand>
    <ligandPart>
        <name>Fe</name>
        <dbReference type="ChEBI" id="CHEBI:18248"/>
    </ligandPart>
</feature>